<dbReference type="AlphaFoldDB" id="A0AAW6U4X1"/>
<evidence type="ECO:0000256" key="1">
    <source>
        <dbReference type="ARBA" id="ARBA00007406"/>
    </source>
</evidence>
<evidence type="ECO:0000256" key="2">
    <source>
        <dbReference type="ARBA" id="ARBA00023002"/>
    </source>
</evidence>
<dbReference type="CDD" id="cd18126">
    <property type="entry name" value="GAPDH_I_C"/>
    <property type="match status" value="1"/>
</dbReference>
<proteinExistence type="inferred from homology"/>
<comment type="similarity">
    <text evidence="1 7">Belongs to the glyceraldehyde-3-phosphate dehydrogenase family.</text>
</comment>
<dbReference type="SUPFAM" id="SSF55347">
    <property type="entry name" value="Glyceraldehyde-3-phosphate dehydrogenase-like, C-terminal domain"/>
    <property type="match status" value="1"/>
</dbReference>
<feature type="binding site" evidence="5">
    <location>
        <position position="121"/>
    </location>
    <ligand>
        <name>NAD(+)</name>
        <dbReference type="ChEBI" id="CHEBI:57540"/>
    </ligand>
</feature>
<dbReference type="PIRSF" id="PIRSF000149">
    <property type="entry name" value="GAP_DH"/>
    <property type="match status" value="1"/>
</dbReference>
<dbReference type="PRINTS" id="PR00078">
    <property type="entry name" value="G3PDHDRGNASE"/>
</dbReference>
<reference evidence="10" key="1">
    <citation type="submission" date="2023-05" db="EMBL/GenBank/DDBJ databases">
        <title>Mariniplasma microaerophilum sp. nov., a novel anaerobic mollicute isolated from terrestrial mud volcano, Taman Peninsula, Russia.</title>
        <authorList>
            <person name="Khomyakova M.A."/>
            <person name="Merkel A.Y."/>
            <person name="Slobodkin A.I."/>
        </authorList>
    </citation>
    <scope>NUCLEOTIDE SEQUENCE</scope>
    <source>
        <strain evidence="10">M4Ah</strain>
    </source>
</reference>
<dbReference type="InterPro" id="IPR036291">
    <property type="entry name" value="NAD(P)-bd_dom_sf"/>
</dbReference>
<feature type="domain" description="Glyceraldehyde 3-phosphate dehydrogenase NAD(P) binding" evidence="9">
    <location>
        <begin position="3"/>
        <end position="152"/>
    </location>
</feature>
<dbReference type="EMBL" id="JASCXW010000013">
    <property type="protein sequence ID" value="MDI6452910.1"/>
    <property type="molecule type" value="Genomic_DNA"/>
</dbReference>
<protein>
    <recommendedName>
        <fullName evidence="8">Glyceraldehyde-3-phosphate dehydrogenase</fullName>
        <ecNumber evidence="8">1.2.1.-</ecNumber>
    </recommendedName>
</protein>
<evidence type="ECO:0000256" key="5">
    <source>
        <dbReference type="PIRSR" id="PIRSR000149-3"/>
    </source>
</evidence>
<feature type="binding site" evidence="4">
    <location>
        <begin position="213"/>
        <end position="214"/>
    </location>
    <ligand>
        <name>D-glyceraldehyde 3-phosphate</name>
        <dbReference type="ChEBI" id="CHEBI:59776"/>
    </ligand>
</feature>
<sequence>MAIKVAINGFGRIGRLAYRLMADDPQFDVVGINDLTDAETLAYLLKYDTAQGNFKNGSVSFEGTDLIVDGKKIPIFSQKDPKELPWGKLGVDVVLECTGFFTDEVKAGWHLEAGAKKVVVSAPASGNVKTIVYGVNDDILDGTEDILSGASCTTNCLAPIAKVLDDNFGIKGGFMTTIHAYTADQSLMDQPHKKGIMSRRGRAAAASIIPSSTGAAKAIGLVLPQLKGKLDGTALRVPTITGSVVDLTVEVKKHTTLEEVDAAFRKAANETLAYVSDPIVSSDVIGSKFGSLYDANTTQIVNYDDRQLVKVMAWYDNEMSYTAQLIRTVSKLASLIK</sequence>
<evidence type="ECO:0000256" key="4">
    <source>
        <dbReference type="PIRSR" id="PIRSR000149-2"/>
    </source>
</evidence>
<feature type="binding site" evidence="5">
    <location>
        <begin position="12"/>
        <end position="13"/>
    </location>
    <ligand>
        <name>NAD(+)</name>
        <dbReference type="ChEBI" id="CHEBI:57540"/>
    </ligand>
</feature>
<dbReference type="SMART" id="SM00846">
    <property type="entry name" value="Gp_dh_N"/>
    <property type="match status" value="1"/>
</dbReference>
<dbReference type="PANTHER" id="PTHR43148">
    <property type="entry name" value="GLYCERALDEHYDE-3-PHOSPHATE DEHYDROGENASE 2"/>
    <property type="match status" value="1"/>
</dbReference>
<keyword evidence="11" id="KW-1185">Reference proteome</keyword>
<dbReference type="GO" id="GO:0016620">
    <property type="term" value="F:oxidoreductase activity, acting on the aldehyde or oxo group of donors, NAD or NADP as acceptor"/>
    <property type="evidence" value="ECO:0007669"/>
    <property type="project" value="InterPro"/>
</dbReference>
<feature type="binding site" evidence="5">
    <location>
        <position position="34"/>
    </location>
    <ligand>
        <name>NAD(+)</name>
        <dbReference type="ChEBI" id="CHEBI:57540"/>
    </ligand>
</feature>
<evidence type="ECO:0000313" key="10">
    <source>
        <dbReference type="EMBL" id="MDI6452910.1"/>
    </source>
</evidence>
<keyword evidence="5" id="KW-0520">NAD</keyword>
<feature type="active site" description="Nucleophile" evidence="3">
    <location>
        <position position="152"/>
    </location>
</feature>
<accession>A0AAW6U4X1</accession>
<dbReference type="Pfam" id="PF02800">
    <property type="entry name" value="Gp_dh_C"/>
    <property type="match status" value="1"/>
</dbReference>
<gene>
    <name evidence="10" type="primary">gap</name>
    <name evidence="10" type="ORF">QJ521_04985</name>
</gene>
<dbReference type="Pfam" id="PF00044">
    <property type="entry name" value="Gp_dh_N"/>
    <property type="match status" value="1"/>
</dbReference>
<dbReference type="GO" id="GO:0050661">
    <property type="term" value="F:NADP binding"/>
    <property type="evidence" value="ECO:0007669"/>
    <property type="project" value="InterPro"/>
</dbReference>
<dbReference type="Gene3D" id="3.30.360.10">
    <property type="entry name" value="Dihydrodipicolinate Reductase, domain 2"/>
    <property type="match status" value="1"/>
</dbReference>
<evidence type="ECO:0000259" key="9">
    <source>
        <dbReference type="SMART" id="SM00846"/>
    </source>
</evidence>
<evidence type="ECO:0000256" key="6">
    <source>
        <dbReference type="PIRSR" id="PIRSR000149-4"/>
    </source>
</evidence>
<dbReference type="EC" id="1.2.1.-" evidence="8"/>
<dbReference type="InterPro" id="IPR006424">
    <property type="entry name" value="Glyceraldehyde-3-P_DH_1"/>
</dbReference>
<dbReference type="InterPro" id="IPR020828">
    <property type="entry name" value="GlycerAld_3-P_DH_NAD(P)-bd"/>
</dbReference>
<comment type="caution">
    <text evidence="10">The sequence shown here is derived from an EMBL/GenBank/DDBJ whole genome shotgun (WGS) entry which is preliminary data.</text>
</comment>
<evidence type="ECO:0000256" key="7">
    <source>
        <dbReference type="RuleBase" id="RU000397"/>
    </source>
</evidence>
<dbReference type="Gene3D" id="3.40.50.720">
    <property type="entry name" value="NAD(P)-binding Rossmann-like Domain"/>
    <property type="match status" value="1"/>
</dbReference>
<evidence type="ECO:0000256" key="8">
    <source>
        <dbReference type="RuleBase" id="RU361160"/>
    </source>
</evidence>
<dbReference type="FunFam" id="3.30.360.10:FF:000002">
    <property type="entry name" value="Glyceraldehyde-3-phosphate dehydrogenase"/>
    <property type="match status" value="1"/>
</dbReference>
<dbReference type="SUPFAM" id="SSF51735">
    <property type="entry name" value="NAD(P)-binding Rossmann-fold domains"/>
    <property type="match status" value="1"/>
</dbReference>
<feature type="binding site" evidence="4">
    <location>
        <position position="236"/>
    </location>
    <ligand>
        <name>D-glyceraldehyde 3-phosphate</name>
        <dbReference type="ChEBI" id="CHEBI:59776"/>
    </ligand>
</feature>
<keyword evidence="2 8" id="KW-0560">Oxidoreductase</keyword>
<organism evidence="10 11">
    <name type="scientific">Peloplasma aerotolerans</name>
    <dbReference type="NCBI Taxonomy" id="3044389"/>
    <lineage>
        <taxon>Bacteria</taxon>
        <taxon>Bacillati</taxon>
        <taxon>Mycoplasmatota</taxon>
        <taxon>Mollicutes</taxon>
        <taxon>Acholeplasmatales</taxon>
        <taxon>Acholeplasmataceae</taxon>
        <taxon>Peloplasma</taxon>
    </lineage>
</organism>
<dbReference type="RefSeq" id="WP_282839334.1">
    <property type="nucleotide sequence ID" value="NZ_JASCXW010000013.1"/>
</dbReference>
<dbReference type="InterPro" id="IPR020829">
    <property type="entry name" value="GlycerAld_3-P_DH_cat"/>
</dbReference>
<keyword evidence="5" id="KW-0547">Nucleotide-binding</keyword>
<dbReference type="InterPro" id="IPR020830">
    <property type="entry name" value="GlycerAld_3-P_DH_AS"/>
</dbReference>
<dbReference type="CDD" id="cd05214">
    <property type="entry name" value="GAPDH_I_N"/>
    <property type="match status" value="1"/>
</dbReference>
<dbReference type="PROSITE" id="PS00071">
    <property type="entry name" value="GAPDH"/>
    <property type="match status" value="1"/>
</dbReference>
<dbReference type="GO" id="GO:0051287">
    <property type="term" value="F:NAD binding"/>
    <property type="evidence" value="ECO:0007669"/>
    <property type="project" value="InterPro"/>
</dbReference>
<evidence type="ECO:0000313" key="11">
    <source>
        <dbReference type="Proteomes" id="UP001431532"/>
    </source>
</evidence>
<feature type="binding site" evidence="5">
    <location>
        <position position="317"/>
    </location>
    <ligand>
        <name>NAD(+)</name>
        <dbReference type="ChEBI" id="CHEBI:57540"/>
    </ligand>
</feature>
<dbReference type="GO" id="GO:0006006">
    <property type="term" value="P:glucose metabolic process"/>
    <property type="evidence" value="ECO:0007669"/>
    <property type="project" value="InterPro"/>
</dbReference>
<feature type="binding site" evidence="4">
    <location>
        <begin position="151"/>
        <end position="153"/>
    </location>
    <ligand>
        <name>D-glyceraldehyde 3-phosphate</name>
        <dbReference type="ChEBI" id="CHEBI:59776"/>
    </ligand>
</feature>
<evidence type="ECO:0000256" key="3">
    <source>
        <dbReference type="PIRSR" id="PIRSR000149-1"/>
    </source>
</evidence>
<feature type="binding site" evidence="4">
    <location>
        <position position="182"/>
    </location>
    <ligand>
        <name>D-glyceraldehyde 3-phosphate</name>
        <dbReference type="ChEBI" id="CHEBI:59776"/>
    </ligand>
</feature>
<dbReference type="InterPro" id="IPR020831">
    <property type="entry name" value="GlycerAld/Erythrose_P_DH"/>
</dbReference>
<name>A0AAW6U4X1_9MOLU</name>
<dbReference type="FunFam" id="3.40.50.720:FF:000001">
    <property type="entry name" value="Glyceraldehyde-3-phosphate dehydrogenase"/>
    <property type="match status" value="1"/>
</dbReference>
<dbReference type="Proteomes" id="UP001431532">
    <property type="component" value="Unassembled WGS sequence"/>
</dbReference>
<feature type="site" description="Activates thiol group during catalysis" evidence="6">
    <location>
        <position position="179"/>
    </location>
</feature>
<dbReference type="NCBIfam" id="TIGR01534">
    <property type="entry name" value="GAPDH-I"/>
    <property type="match status" value="1"/>
</dbReference>